<dbReference type="PROSITE" id="PS00463">
    <property type="entry name" value="ZN2_CY6_FUNGAL_1"/>
    <property type="match status" value="1"/>
</dbReference>
<keyword evidence="4" id="KW-0238">DNA-binding</keyword>
<dbReference type="GO" id="GO:0008270">
    <property type="term" value="F:zinc ion binding"/>
    <property type="evidence" value="ECO:0007669"/>
    <property type="project" value="InterPro"/>
</dbReference>
<reference evidence="9 10" key="1">
    <citation type="submission" date="2015-01" db="EMBL/GenBank/DDBJ databases">
        <title>The Genome Sequence of Ochroconis gallopava CBS43764.</title>
        <authorList>
            <consortium name="The Broad Institute Genomics Platform"/>
            <person name="Cuomo C."/>
            <person name="de Hoog S."/>
            <person name="Gorbushina A."/>
            <person name="Stielow B."/>
            <person name="Teixiera M."/>
            <person name="Abouelleil A."/>
            <person name="Chapman S.B."/>
            <person name="Priest M."/>
            <person name="Young S.K."/>
            <person name="Wortman J."/>
            <person name="Nusbaum C."/>
            <person name="Birren B."/>
        </authorList>
    </citation>
    <scope>NUCLEOTIDE SEQUENCE [LARGE SCALE GENOMIC DNA]</scope>
    <source>
        <strain evidence="9 10">CBS 43764</strain>
    </source>
</reference>
<dbReference type="InterPro" id="IPR001138">
    <property type="entry name" value="Zn2Cys6_DnaBD"/>
</dbReference>
<dbReference type="InterPro" id="IPR052360">
    <property type="entry name" value="Transcr_Regulatory_Proteins"/>
</dbReference>
<evidence type="ECO:0000259" key="8">
    <source>
        <dbReference type="PROSITE" id="PS50048"/>
    </source>
</evidence>
<dbReference type="HOGENOM" id="CLU_011409_6_0_1"/>
<dbReference type="OrthoDB" id="3172332at2759"/>
<dbReference type="GeneID" id="27308584"/>
<sequence length="555" mass="62363">MDVRSGPKASKDHGQRAVRKRVGGPRSKTGCITCRIRRVKCDEARPHCARCTSTGRKCDGYTRSPWEVVDVTSMASMLVLSDPRASSDPFVGRSFKVFEQLTAHSLSGILEMTLWHDVLRAAQHSDALFHAATALGSAHEAYLHRQFNMETPEEDRALQQYNKAIRMLTKRDAQDAELTPDVVITSSIMFMTIEMMRREYGKAIKHLKAGIGIFAEHHGRTASDGQAKPTLIPTERLEDILRQLETHLCEISMDGPLSMPRRSLVSYKELPRKGEAWASAPAGLDQRCFDSITEARAELDSYCHNLMFLFHEILEPDVFATPPASEAYTERTTDAFAQAFVSWRHRFDGLKAKLAQRPRPLSRPERRTLAQLEMYHLVASQVLTTYLSLDEMSWDKHQAGFERVLDLCDVIVGKHAGGVDKSGGSDNDDAASEAYNGFQLNHGIVAACLHTAWKCRDARVRLRVIDLLSQQRQEGLWDAQLVKWAVCHIDEIERGPGLLEAAALRGDGADVIPRWRRIVRLDVYFSAEGRGAVLVLFVPKDESMEITTIKKVLSW</sequence>
<protein>
    <recommendedName>
        <fullName evidence="8">Zn(2)-C6 fungal-type domain-containing protein</fullName>
    </recommendedName>
</protein>
<dbReference type="AlphaFoldDB" id="A0A0D1Y0Q6"/>
<evidence type="ECO:0000256" key="2">
    <source>
        <dbReference type="ARBA" id="ARBA00022833"/>
    </source>
</evidence>
<proteinExistence type="predicted"/>
<keyword evidence="5" id="KW-0804">Transcription</keyword>
<gene>
    <name evidence="9" type="ORF">PV09_00611</name>
</gene>
<evidence type="ECO:0000256" key="3">
    <source>
        <dbReference type="ARBA" id="ARBA00023015"/>
    </source>
</evidence>
<dbReference type="EMBL" id="KN847530">
    <property type="protein sequence ID" value="KIW08656.1"/>
    <property type="molecule type" value="Genomic_DNA"/>
</dbReference>
<dbReference type="GO" id="GO:0000981">
    <property type="term" value="F:DNA-binding transcription factor activity, RNA polymerase II-specific"/>
    <property type="evidence" value="ECO:0007669"/>
    <property type="project" value="InterPro"/>
</dbReference>
<dbReference type="PANTHER" id="PTHR36206:SF12">
    <property type="entry name" value="ASPERCRYPTIN BIOSYNTHESIS CLUSTER-SPECIFIC TRANSCRIPTION REGULATOR ATNN-RELATED"/>
    <property type="match status" value="1"/>
</dbReference>
<keyword evidence="6" id="KW-0539">Nucleus</keyword>
<evidence type="ECO:0000256" key="6">
    <source>
        <dbReference type="ARBA" id="ARBA00023242"/>
    </source>
</evidence>
<evidence type="ECO:0000313" key="9">
    <source>
        <dbReference type="EMBL" id="KIW08656.1"/>
    </source>
</evidence>
<evidence type="ECO:0000256" key="7">
    <source>
        <dbReference type="SAM" id="MobiDB-lite"/>
    </source>
</evidence>
<organism evidence="9 10">
    <name type="scientific">Verruconis gallopava</name>
    <dbReference type="NCBI Taxonomy" id="253628"/>
    <lineage>
        <taxon>Eukaryota</taxon>
        <taxon>Fungi</taxon>
        <taxon>Dikarya</taxon>
        <taxon>Ascomycota</taxon>
        <taxon>Pezizomycotina</taxon>
        <taxon>Dothideomycetes</taxon>
        <taxon>Pleosporomycetidae</taxon>
        <taxon>Venturiales</taxon>
        <taxon>Sympoventuriaceae</taxon>
        <taxon>Verruconis</taxon>
    </lineage>
</organism>
<dbReference type="InterPro" id="IPR036864">
    <property type="entry name" value="Zn2-C6_fun-type_DNA-bd_sf"/>
</dbReference>
<dbReference type="InterPro" id="IPR021858">
    <property type="entry name" value="Fun_TF"/>
</dbReference>
<feature type="compositionally biased region" description="Basic and acidic residues" evidence="7">
    <location>
        <begin position="1"/>
        <end position="15"/>
    </location>
</feature>
<dbReference type="InParanoid" id="A0A0D1Y0Q6"/>
<keyword evidence="3" id="KW-0805">Transcription regulation</keyword>
<evidence type="ECO:0000313" key="10">
    <source>
        <dbReference type="Proteomes" id="UP000053259"/>
    </source>
</evidence>
<dbReference type="CDD" id="cd00067">
    <property type="entry name" value="GAL4"/>
    <property type="match status" value="1"/>
</dbReference>
<dbReference type="STRING" id="253628.A0A0D1Y0Q6"/>
<dbReference type="SMART" id="SM00066">
    <property type="entry name" value="GAL4"/>
    <property type="match status" value="1"/>
</dbReference>
<dbReference type="PROSITE" id="PS50048">
    <property type="entry name" value="ZN2_CY6_FUNGAL_2"/>
    <property type="match status" value="1"/>
</dbReference>
<dbReference type="Pfam" id="PF11951">
    <property type="entry name" value="Fungal_trans_2"/>
    <property type="match status" value="1"/>
</dbReference>
<dbReference type="VEuPathDB" id="FungiDB:PV09_00611"/>
<dbReference type="Gene3D" id="4.10.240.10">
    <property type="entry name" value="Zn(2)-C6 fungal-type DNA-binding domain"/>
    <property type="match status" value="1"/>
</dbReference>
<dbReference type="PANTHER" id="PTHR36206">
    <property type="entry name" value="ASPERCRYPTIN BIOSYNTHESIS CLUSTER-SPECIFIC TRANSCRIPTION REGULATOR ATNN-RELATED"/>
    <property type="match status" value="1"/>
</dbReference>
<evidence type="ECO:0000256" key="1">
    <source>
        <dbReference type="ARBA" id="ARBA00022723"/>
    </source>
</evidence>
<keyword evidence="2" id="KW-0862">Zinc</keyword>
<dbReference type="GO" id="GO:0003677">
    <property type="term" value="F:DNA binding"/>
    <property type="evidence" value="ECO:0007669"/>
    <property type="project" value="UniProtKB-KW"/>
</dbReference>
<feature type="region of interest" description="Disordered" evidence="7">
    <location>
        <begin position="1"/>
        <end position="26"/>
    </location>
</feature>
<evidence type="ECO:0000256" key="5">
    <source>
        <dbReference type="ARBA" id="ARBA00023163"/>
    </source>
</evidence>
<evidence type="ECO:0000256" key="4">
    <source>
        <dbReference type="ARBA" id="ARBA00023125"/>
    </source>
</evidence>
<dbReference type="RefSeq" id="XP_016218525.1">
    <property type="nucleotide sequence ID" value="XM_016353372.1"/>
</dbReference>
<keyword evidence="10" id="KW-1185">Reference proteome</keyword>
<accession>A0A0D1Y0Q6</accession>
<keyword evidence="1" id="KW-0479">Metal-binding</keyword>
<dbReference type="Proteomes" id="UP000053259">
    <property type="component" value="Unassembled WGS sequence"/>
</dbReference>
<dbReference type="Pfam" id="PF00172">
    <property type="entry name" value="Zn_clus"/>
    <property type="match status" value="1"/>
</dbReference>
<feature type="domain" description="Zn(2)-C6 fungal-type" evidence="8">
    <location>
        <begin position="30"/>
        <end position="58"/>
    </location>
</feature>
<name>A0A0D1Y0Q6_9PEZI</name>
<dbReference type="SUPFAM" id="SSF57701">
    <property type="entry name" value="Zn2/Cys6 DNA-binding domain"/>
    <property type="match status" value="1"/>
</dbReference>